<evidence type="ECO:0000256" key="4">
    <source>
        <dbReference type="ARBA" id="ARBA00023139"/>
    </source>
</evidence>
<evidence type="ECO:0000256" key="3">
    <source>
        <dbReference type="ARBA" id="ARBA00023136"/>
    </source>
</evidence>
<feature type="signal peptide" evidence="6">
    <location>
        <begin position="1"/>
        <end position="27"/>
    </location>
</feature>
<dbReference type="RefSeq" id="WP_269896314.1">
    <property type="nucleotide sequence ID" value="NZ_JAPZPY010000013.1"/>
</dbReference>
<dbReference type="InterPro" id="IPR008691">
    <property type="entry name" value="LpqH"/>
</dbReference>
<dbReference type="EMBL" id="JAPZPY010000013">
    <property type="protein sequence ID" value="MCZ8381807.1"/>
    <property type="molecule type" value="Genomic_DNA"/>
</dbReference>
<keyword evidence="5 7" id="KW-0449">Lipoprotein</keyword>
<keyword evidence="2 6" id="KW-0732">Signal</keyword>
<protein>
    <submittedName>
        <fullName evidence="7">Lipoprotein LpqH</fullName>
    </submittedName>
</protein>
<proteinExistence type="predicted"/>
<evidence type="ECO:0000256" key="2">
    <source>
        <dbReference type="ARBA" id="ARBA00022729"/>
    </source>
</evidence>
<evidence type="ECO:0000256" key="5">
    <source>
        <dbReference type="ARBA" id="ARBA00023288"/>
    </source>
</evidence>
<dbReference type="Proteomes" id="UP001142153">
    <property type="component" value="Unassembled WGS sequence"/>
</dbReference>
<dbReference type="PROSITE" id="PS51257">
    <property type="entry name" value="PROKAR_LIPOPROTEIN"/>
    <property type="match status" value="1"/>
</dbReference>
<organism evidence="7 8">
    <name type="scientific">Mycobacterium hippophais</name>
    <dbReference type="NCBI Taxonomy" id="3016340"/>
    <lineage>
        <taxon>Bacteria</taxon>
        <taxon>Bacillati</taxon>
        <taxon>Actinomycetota</taxon>
        <taxon>Actinomycetes</taxon>
        <taxon>Mycobacteriales</taxon>
        <taxon>Mycobacteriaceae</taxon>
        <taxon>Mycobacterium</taxon>
    </lineage>
</organism>
<keyword evidence="3" id="KW-0472">Membrane</keyword>
<evidence type="ECO:0000256" key="6">
    <source>
        <dbReference type="SAM" id="SignalP"/>
    </source>
</evidence>
<sequence length="138" mass="13529">MNTRLALTACCAALVAALAGCSSEAPTGQGRVVLDGNDVGAVTGVQCAVEGARATITLDGEKKTTVVVDGGVVESVSIGEVGSDGVGLAYLQGVAATPAEVTRDDGAGYTVTGTGMGTDPANPDVPVDMPFEVEATCP</sequence>
<gene>
    <name evidence="7" type="ORF">O6P37_23330</name>
</gene>
<dbReference type="Pfam" id="PF05481">
    <property type="entry name" value="Myco_19_kDa"/>
    <property type="match status" value="1"/>
</dbReference>
<comment type="caution">
    <text evidence="7">The sequence shown here is derived from an EMBL/GenBank/DDBJ whole genome shotgun (WGS) entry which is preliminary data.</text>
</comment>
<keyword evidence="4" id="KW-0564">Palmitate</keyword>
<keyword evidence="1" id="KW-1003">Cell membrane</keyword>
<evidence type="ECO:0000313" key="7">
    <source>
        <dbReference type="EMBL" id="MCZ8381807.1"/>
    </source>
</evidence>
<evidence type="ECO:0000256" key="1">
    <source>
        <dbReference type="ARBA" id="ARBA00022475"/>
    </source>
</evidence>
<feature type="chain" id="PRO_5046232762" evidence="6">
    <location>
        <begin position="28"/>
        <end position="138"/>
    </location>
</feature>
<evidence type="ECO:0000313" key="8">
    <source>
        <dbReference type="Proteomes" id="UP001142153"/>
    </source>
</evidence>
<reference evidence="7" key="1">
    <citation type="submission" date="2022-12" db="EMBL/GenBank/DDBJ databases">
        <authorList>
            <person name="Deng Y."/>
            <person name="Zhang Y.-Q."/>
        </authorList>
    </citation>
    <scope>NUCLEOTIDE SEQUENCE</scope>
    <source>
        <strain evidence="7">CPCC 205372</strain>
    </source>
</reference>
<keyword evidence="8" id="KW-1185">Reference proteome</keyword>
<accession>A0ABT4PZ37</accession>
<name>A0ABT4PZ37_9MYCO</name>